<sequence length="138" mass="15476">MTASYPLIFWGIIVIIATVIVQSVIAATTKAKQPDAIPGKIDPSLSHSSLVFRTHRTFMNSLENTTFMLATIFLGLFMGVSVFWMGIWIWIYALARIFHMILYYGIATEKNPSPRSYFYLIGLIANIALLVQCALVLI</sequence>
<dbReference type="Pfam" id="PF01124">
    <property type="entry name" value="MAPEG"/>
    <property type="match status" value="1"/>
</dbReference>
<evidence type="ECO:0000256" key="3">
    <source>
        <dbReference type="ARBA" id="ARBA00022989"/>
    </source>
</evidence>
<evidence type="ECO:0000256" key="2">
    <source>
        <dbReference type="ARBA" id="ARBA00022692"/>
    </source>
</evidence>
<keyword evidence="3 5" id="KW-1133">Transmembrane helix</keyword>
<evidence type="ECO:0000313" key="6">
    <source>
        <dbReference type="EMBL" id="KFZ31062.1"/>
    </source>
</evidence>
<feature type="transmembrane region" description="Helical" evidence="5">
    <location>
        <begin position="67"/>
        <end position="95"/>
    </location>
</feature>
<comment type="subcellular location">
    <subcellularLocation>
        <location evidence="1">Membrane</location>
    </subcellularLocation>
</comment>
<dbReference type="Gene3D" id="1.20.120.550">
    <property type="entry name" value="Membrane associated eicosanoid/glutathione metabolism-like domain"/>
    <property type="match status" value="1"/>
</dbReference>
<accession>A0A094IVB2</accession>
<dbReference type="RefSeq" id="WP_034775110.1">
    <property type="nucleotide sequence ID" value="NZ_JPER01000002.1"/>
</dbReference>
<dbReference type="SUPFAM" id="SSF161084">
    <property type="entry name" value="MAPEG domain-like"/>
    <property type="match status" value="1"/>
</dbReference>
<dbReference type="GO" id="GO:0016020">
    <property type="term" value="C:membrane"/>
    <property type="evidence" value="ECO:0007669"/>
    <property type="project" value="UniProtKB-SubCell"/>
</dbReference>
<evidence type="ECO:0000256" key="4">
    <source>
        <dbReference type="ARBA" id="ARBA00023136"/>
    </source>
</evidence>
<gene>
    <name evidence="6" type="ORF">IDSA_06165</name>
</gene>
<dbReference type="InterPro" id="IPR001129">
    <property type="entry name" value="Membr-assoc_MAPEG"/>
</dbReference>
<evidence type="ECO:0000256" key="1">
    <source>
        <dbReference type="ARBA" id="ARBA00004370"/>
    </source>
</evidence>
<keyword evidence="4 5" id="KW-0472">Membrane</keyword>
<evidence type="ECO:0000313" key="7">
    <source>
        <dbReference type="Proteomes" id="UP000054363"/>
    </source>
</evidence>
<feature type="transmembrane region" description="Helical" evidence="5">
    <location>
        <begin position="116"/>
        <end position="137"/>
    </location>
</feature>
<dbReference type="eggNOG" id="COG3686">
    <property type="taxonomic scope" value="Bacteria"/>
</dbReference>
<evidence type="ECO:0000256" key="5">
    <source>
        <dbReference type="SAM" id="Phobius"/>
    </source>
</evidence>
<comment type="caution">
    <text evidence="6">The sequence shown here is derived from an EMBL/GenBank/DDBJ whole genome shotgun (WGS) entry which is preliminary data.</text>
</comment>
<feature type="transmembrane region" description="Helical" evidence="5">
    <location>
        <begin position="7"/>
        <end position="25"/>
    </location>
</feature>
<dbReference type="Proteomes" id="UP000054363">
    <property type="component" value="Unassembled WGS sequence"/>
</dbReference>
<keyword evidence="2 5" id="KW-0812">Transmembrane</keyword>
<name>A0A094IVB2_9GAMM</name>
<proteinExistence type="predicted"/>
<keyword evidence="7" id="KW-1185">Reference proteome</keyword>
<dbReference type="InterPro" id="IPR023352">
    <property type="entry name" value="MAPEG-like_dom_sf"/>
</dbReference>
<dbReference type="STRING" id="435908.IDSA_06165"/>
<protein>
    <submittedName>
        <fullName evidence="6">Membrane protein</fullName>
    </submittedName>
</protein>
<organism evidence="6 7">
    <name type="scientific">Pseudidiomarina salinarum</name>
    <dbReference type="NCBI Taxonomy" id="435908"/>
    <lineage>
        <taxon>Bacteria</taxon>
        <taxon>Pseudomonadati</taxon>
        <taxon>Pseudomonadota</taxon>
        <taxon>Gammaproteobacteria</taxon>
        <taxon>Alteromonadales</taxon>
        <taxon>Idiomarinaceae</taxon>
        <taxon>Pseudidiomarina</taxon>
    </lineage>
</organism>
<reference evidence="6 7" key="1">
    <citation type="submission" date="2014-06" db="EMBL/GenBank/DDBJ databases">
        <title>The draft genome sequence of Idiomarina salinarum ISL-52.</title>
        <authorList>
            <person name="Du J."/>
            <person name="Shao Z."/>
        </authorList>
    </citation>
    <scope>NUCLEOTIDE SEQUENCE [LARGE SCALE GENOMIC DNA]</scope>
    <source>
        <strain evidence="6 7">ISL-52</strain>
    </source>
</reference>
<dbReference type="EMBL" id="JPER01000002">
    <property type="protein sequence ID" value="KFZ31062.1"/>
    <property type="molecule type" value="Genomic_DNA"/>
</dbReference>
<dbReference type="AlphaFoldDB" id="A0A094IVB2"/>
<dbReference type="OrthoDB" id="5880499at2"/>